<dbReference type="PANTHER" id="PTHR24171">
    <property type="entry name" value="ANKYRIN REPEAT DOMAIN-CONTAINING PROTEIN 39-RELATED"/>
    <property type="match status" value="1"/>
</dbReference>
<dbReference type="EMBL" id="PEBD01000008">
    <property type="protein sequence ID" value="PHV66955.1"/>
    <property type="molecule type" value="Genomic_DNA"/>
</dbReference>
<accession>A0A2G3PMB7</accession>
<protein>
    <submittedName>
        <fullName evidence="4">Uncharacterized protein</fullName>
    </submittedName>
</protein>
<organism evidence="4 5">
    <name type="scientific">Williamsia marianensis</name>
    <dbReference type="NCBI Taxonomy" id="85044"/>
    <lineage>
        <taxon>Bacteria</taxon>
        <taxon>Bacillati</taxon>
        <taxon>Actinomycetota</taxon>
        <taxon>Actinomycetes</taxon>
        <taxon>Mycobacteriales</taxon>
        <taxon>Nocardiaceae</taxon>
        <taxon>Williamsia</taxon>
    </lineage>
</organism>
<keyword evidence="2 3" id="KW-0040">ANK repeat</keyword>
<dbReference type="PANTHER" id="PTHR24171:SF9">
    <property type="entry name" value="ANKYRIN REPEAT DOMAIN-CONTAINING PROTEIN 39"/>
    <property type="match status" value="1"/>
</dbReference>
<dbReference type="InterPro" id="IPR002110">
    <property type="entry name" value="Ankyrin_rpt"/>
</dbReference>
<dbReference type="AlphaFoldDB" id="A0A2G3PMB7"/>
<dbReference type="SMART" id="SM00248">
    <property type="entry name" value="ANK"/>
    <property type="match status" value="2"/>
</dbReference>
<dbReference type="Gene3D" id="1.25.40.20">
    <property type="entry name" value="Ankyrin repeat-containing domain"/>
    <property type="match status" value="1"/>
</dbReference>
<dbReference type="InterPro" id="IPR036770">
    <property type="entry name" value="Ankyrin_rpt-contain_sf"/>
</dbReference>
<dbReference type="PROSITE" id="PS50297">
    <property type="entry name" value="ANK_REP_REGION"/>
    <property type="match status" value="2"/>
</dbReference>
<proteinExistence type="predicted"/>
<keyword evidence="1" id="KW-0677">Repeat</keyword>
<dbReference type="Proteomes" id="UP000225108">
    <property type="component" value="Unassembled WGS sequence"/>
</dbReference>
<evidence type="ECO:0000256" key="3">
    <source>
        <dbReference type="PROSITE-ProRule" id="PRU00023"/>
    </source>
</evidence>
<evidence type="ECO:0000313" key="4">
    <source>
        <dbReference type="EMBL" id="PHV66955.1"/>
    </source>
</evidence>
<evidence type="ECO:0000256" key="1">
    <source>
        <dbReference type="ARBA" id="ARBA00022737"/>
    </source>
</evidence>
<reference evidence="4 5" key="1">
    <citation type="submission" date="2017-10" db="EMBL/GenBank/DDBJ databases">
        <title>The draft genome sequence of Williamsia sp. BULT 1.1 isolated from the semi-arid grassland soils from South Africa.</title>
        <authorList>
            <person name="Kabwe M.H."/>
            <person name="Govender N."/>
            <person name="Mutseka Lunga P."/>
            <person name="Vikram S."/>
            <person name="Makhalanyane T.P."/>
        </authorList>
    </citation>
    <scope>NUCLEOTIDE SEQUENCE [LARGE SCALE GENOMIC DNA]</scope>
    <source>
        <strain evidence="4 5">BULT 1.1</strain>
    </source>
</reference>
<feature type="repeat" description="ANK" evidence="3">
    <location>
        <begin position="86"/>
        <end position="118"/>
    </location>
</feature>
<dbReference type="PROSITE" id="PS50088">
    <property type="entry name" value="ANK_REPEAT"/>
    <property type="match status" value="2"/>
</dbReference>
<dbReference type="RefSeq" id="WP_099382958.1">
    <property type="nucleotide sequence ID" value="NZ_PEBD01000008.1"/>
</dbReference>
<sequence length="138" mass="14336">MESDARGDESDAVMPSEDVAELAGRLFDMARSGDTAVLGYVKAGVPVNLTNGAGDTLLMLAAYHGHHDVVSGLIESGADVNRVNDKGQTPLAGAVFKSHDVVVRTLIAAGADPDTGHPTARDAASMFGREDYLGLLDQ</sequence>
<dbReference type="SUPFAM" id="SSF48403">
    <property type="entry name" value="Ankyrin repeat"/>
    <property type="match status" value="1"/>
</dbReference>
<name>A0A2G3PMB7_WILMA</name>
<evidence type="ECO:0000256" key="2">
    <source>
        <dbReference type="ARBA" id="ARBA00023043"/>
    </source>
</evidence>
<feature type="repeat" description="ANK" evidence="3">
    <location>
        <begin position="53"/>
        <end position="85"/>
    </location>
</feature>
<dbReference type="Pfam" id="PF12796">
    <property type="entry name" value="Ank_2"/>
    <property type="match status" value="1"/>
</dbReference>
<gene>
    <name evidence="4" type="ORF">CSW57_12025</name>
</gene>
<evidence type="ECO:0000313" key="5">
    <source>
        <dbReference type="Proteomes" id="UP000225108"/>
    </source>
</evidence>
<comment type="caution">
    <text evidence="4">The sequence shown here is derived from an EMBL/GenBank/DDBJ whole genome shotgun (WGS) entry which is preliminary data.</text>
</comment>